<dbReference type="AlphaFoldDB" id="A0A8H4TYB7"/>
<dbReference type="OrthoDB" id="427186at2759"/>
<comment type="caution">
    <text evidence="5">The sequence shown here is derived from an EMBL/GenBank/DDBJ whole genome shotgun (WGS) entry which is preliminary data.</text>
</comment>
<evidence type="ECO:0000256" key="4">
    <source>
        <dbReference type="PIRSR" id="PIRSR606689-2"/>
    </source>
</evidence>
<evidence type="ECO:0000256" key="1">
    <source>
        <dbReference type="ARBA" id="ARBA00022741"/>
    </source>
</evidence>
<sequence>MQIARWLFGGPEHVGLVLGNDACGKTTFLYRLKLGEIVTTIPTIGFNVETLEYPDGGKVTLWDVGGCDKIRPLVRHYMLKDRFIIFIQSCEDLDPDRIDFSLEYLRMAAEMMMEHDAKHMFILFNKQDLLPAEKRDTVINELKVRLESEIQPYTGKLDIRILDHPGLSATSGEQLHPAMDEIRQTLQQTKKPAPDTKTEIANMEKGPSEEELIERIAKANTDSVNARGFWETFIDGSLSSWDHYTHLRAGFFVMHDCFSRGLGLLECADEFMAHLNRLREKSPEKFRNTAHKTMTIFWLHQIQIASINYQASNNLEKFPSRSEYADILRSTPSLMNSGLWRSYYSKDLLFTPEAREYWHLPDLHPLPTITQVNTYNGHSRQQRAASDVDRLPRFAFSVVQKTLSSKLRRGGVVKQALEALQSSTMRLRASDPSVPPYSETQAYFWIQMIHAYIRSLEVEPSSNRSQFDGSVTALTFEAFKSLFDITGDEWRQYYSQSTWEGIPARMSFVNPGKKALPNVFGMPSQARMELARSQMVNAISHRSTKSSDLPPREDLDFFAAVLIDEAKLMPEDQLNVVSHASLLHFLYKRLSGQSKSPATSTKRGDASLASSTALEISTRVGLTQGMFWVQQIQIALAGQKGAVSFEEFVKGSSYLAYEDLPLVYYSPQMWQSVEAREAFVPPDRRSLSSIVSGKI</sequence>
<dbReference type="PANTHER" id="PTHR11711">
    <property type="entry name" value="ADP RIBOSYLATION FACTOR-RELATED"/>
    <property type="match status" value="1"/>
</dbReference>
<keyword evidence="4" id="KW-0479">Metal-binding</keyword>
<dbReference type="SMART" id="SM00177">
    <property type="entry name" value="ARF"/>
    <property type="match status" value="1"/>
</dbReference>
<dbReference type="PROSITE" id="PS51417">
    <property type="entry name" value="ARF"/>
    <property type="match status" value="1"/>
</dbReference>
<evidence type="ECO:0000313" key="6">
    <source>
        <dbReference type="Proteomes" id="UP000622797"/>
    </source>
</evidence>
<dbReference type="Pfam" id="PF00025">
    <property type="entry name" value="Arf"/>
    <property type="match status" value="1"/>
</dbReference>
<dbReference type="GO" id="GO:0046872">
    <property type="term" value="F:metal ion binding"/>
    <property type="evidence" value="ECO:0007669"/>
    <property type="project" value="UniProtKB-KW"/>
</dbReference>
<gene>
    <name evidence="5" type="ORF">FSARC_5945</name>
</gene>
<dbReference type="GO" id="GO:0003924">
    <property type="term" value="F:GTPase activity"/>
    <property type="evidence" value="ECO:0007669"/>
    <property type="project" value="InterPro"/>
</dbReference>
<reference evidence="5" key="1">
    <citation type="journal article" date="2020" name="BMC Genomics">
        <title>Correction to: Identification and distribution of gene clusters required for synthesis of sphingolipid metabolism inhibitors in diverse species of the filamentous fungus Fusarium.</title>
        <authorList>
            <person name="Kim H.S."/>
            <person name="Lohmar J.M."/>
            <person name="Busman M."/>
            <person name="Brown D.W."/>
            <person name="Naumann T.A."/>
            <person name="Divon H.H."/>
            <person name="Lysoe E."/>
            <person name="Uhlig S."/>
            <person name="Proctor R.H."/>
        </authorList>
    </citation>
    <scope>NUCLEOTIDE SEQUENCE</scope>
    <source>
        <strain evidence="5">NRRL 20472</strain>
    </source>
</reference>
<feature type="binding site" evidence="4">
    <location>
        <position position="43"/>
    </location>
    <ligand>
        <name>Mg(2+)</name>
        <dbReference type="ChEBI" id="CHEBI:18420"/>
    </ligand>
</feature>
<feature type="binding site" evidence="3">
    <location>
        <begin position="19"/>
        <end position="26"/>
    </location>
    <ligand>
        <name>GTP</name>
        <dbReference type="ChEBI" id="CHEBI:37565"/>
    </ligand>
</feature>
<evidence type="ECO:0000256" key="2">
    <source>
        <dbReference type="ARBA" id="ARBA00023134"/>
    </source>
</evidence>
<protein>
    <recommendedName>
        <fullName evidence="7">ADP-ribosylation factor</fullName>
    </recommendedName>
</protein>
<dbReference type="Gene3D" id="3.40.50.300">
    <property type="entry name" value="P-loop containing nucleotide triphosphate hydrolases"/>
    <property type="match status" value="1"/>
</dbReference>
<organism evidence="5 6">
    <name type="scientific">Fusarium sarcochroum</name>
    <dbReference type="NCBI Taxonomy" id="1208366"/>
    <lineage>
        <taxon>Eukaryota</taxon>
        <taxon>Fungi</taxon>
        <taxon>Dikarya</taxon>
        <taxon>Ascomycota</taxon>
        <taxon>Pezizomycotina</taxon>
        <taxon>Sordariomycetes</taxon>
        <taxon>Hypocreomycetidae</taxon>
        <taxon>Hypocreales</taxon>
        <taxon>Nectriaceae</taxon>
        <taxon>Fusarium</taxon>
        <taxon>Fusarium lateritium species complex</taxon>
    </lineage>
</organism>
<dbReference type="Proteomes" id="UP000622797">
    <property type="component" value="Unassembled WGS sequence"/>
</dbReference>
<dbReference type="InterPro" id="IPR024156">
    <property type="entry name" value="Small_GTPase_ARF"/>
</dbReference>
<feature type="binding site" evidence="4">
    <location>
        <position position="26"/>
    </location>
    <ligand>
        <name>Mg(2+)</name>
        <dbReference type="ChEBI" id="CHEBI:18420"/>
    </ligand>
</feature>
<dbReference type="GO" id="GO:0005525">
    <property type="term" value="F:GTP binding"/>
    <property type="evidence" value="ECO:0007669"/>
    <property type="project" value="UniProtKB-KW"/>
</dbReference>
<keyword evidence="6" id="KW-1185">Reference proteome</keyword>
<feature type="binding site" evidence="3">
    <location>
        <position position="66"/>
    </location>
    <ligand>
        <name>GTP</name>
        <dbReference type="ChEBI" id="CHEBI:37565"/>
    </ligand>
</feature>
<feature type="binding site" evidence="3">
    <location>
        <begin position="125"/>
        <end position="128"/>
    </location>
    <ligand>
        <name>GTP</name>
        <dbReference type="ChEBI" id="CHEBI:37565"/>
    </ligand>
</feature>
<dbReference type="EMBL" id="JABEXW010000295">
    <property type="protein sequence ID" value="KAF4966375.1"/>
    <property type="molecule type" value="Genomic_DNA"/>
</dbReference>
<name>A0A8H4TYB7_9HYPO</name>
<accession>A0A8H4TYB7</accession>
<proteinExistence type="predicted"/>
<dbReference type="InterPro" id="IPR027417">
    <property type="entry name" value="P-loop_NTPase"/>
</dbReference>
<evidence type="ECO:0000256" key="3">
    <source>
        <dbReference type="PIRSR" id="PIRSR606689-1"/>
    </source>
</evidence>
<keyword evidence="1 3" id="KW-0547">Nucleotide-binding</keyword>
<evidence type="ECO:0000313" key="5">
    <source>
        <dbReference type="EMBL" id="KAF4966375.1"/>
    </source>
</evidence>
<dbReference type="InterPro" id="IPR006689">
    <property type="entry name" value="Small_GTPase_ARF/SAR"/>
</dbReference>
<evidence type="ECO:0008006" key="7">
    <source>
        <dbReference type="Google" id="ProtNLM"/>
    </source>
</evidence>
<dbReference type="SUPFAM" id="SSF52540">
    <property type="entry name" value="P-loop containing nucleoside triphosphate hydrolases"/>
    <property type="match status" value="1"/>
</dbReference>
<keyword evidence="2 3" id="KW-0342">GTP-binding</keyword>
<reference evidence="5" key="2">
    <citation type="submission" date="2020-05" db="EMBL/GenBank/DDBJ databases">
        <authorList>
            <person name="Kim H.-S."/>
            <person name="Proctor R.H."/>
            <person name="Brown D.W."/>
        </authorList>
    </citation>
    <scope>NUCLEOTIDE SEQUENCE</scope>
    <source>
        <strain evidence="5">NRRL 20472</strain>
    </source>
</reference>
<keyword evidence="4" id="KW-0460">Magnesium</keyword>